<dbReference type="PANTHER" id="PTHR15239">
    <property type="entry name" value="NUCLEAR EXPORT MEDIATOR FACTOR NEMF"/>
    <property type="match status" value="1"/>
</dbReference>
<dbReference type="AlphaFoldDB" id="A0A238Z5S0"/>
<dbReference type="Pfam" id="PF05833">
    <property type="entry name" value="NFACT_N"/>
    <property type="match status" value="1"/>
</dbReference>
<evidence type="ECO:0000259" key="2">
    <source>
        <dbReference type="Pfam" id="PF05670"/>
    </source>
</evidence>
<dbReference type="GO" id="GO:1990112">
    <property type="term" value="C:RQC complex"/>
    <property type="evidence" value="ECO:0007669"/>
    <property type="project" value="TreeGrafter"/>
</dbReference>
<feature type="coiled-coil region" evidence="1">
    <location>
        <begin position="353"/>
        <end position="413"/>
    </location>
</feature>
<feature type="domain" description="NFACT RNA-binding" evidence="2">
    <location>
        <begin position="424"/>
        <end position="518"/>
    </location>
</feature>
<evidence type="ECO:0000313" key="4">
    <source>
        <dbReference type="Proteomes" id="UP000198405"/>
    </source>
</evidence>
<dbReference type="RefSeq" id="WP_089323110.1">
    <property type="nucleotide sequence ID" value="NZ_FZOB01000006.1"/>
</dbReference>
<dbReference type="InterPro" id="IPR008532">
    <property type="entry name" value="NFACT_RNA-bd"/>
</dbReference>
<dbReference type="EMBL" id="FZOB01000006">
    <property type="protein sequence ID" value="SNR78532.1"/>
    <property type="molecule type" value="Genomic_DNA"/>
</dbReference>
<dbReference type="Gene3D" id="2.30.310.10">
    <property type="entry name" value="ibrinogen binding protein from staphylococcus aureus domain"/>
    <property type="match status" value="1"/>
</dbReference>
<gene>
    <name evidence="3" type="ORF">SAMN06265340_10682</name>
</gene>
<evidence type="ECO:0000256" key="1">
    <source>
        <dbReference type="SAM" id="Coils"/>
    </source>
</evidence>
<keyword evidence="1" id="KW-0175">Coiled coil</keyword>
<dbReference type="PANTHER" id="PTHR15239:SF6">
    <property type="entry name" value="RIBOSOME QUALITY CONTROL COMPLEX SUBUNIT NEMF"/>
    <property type="match status" value="1"/>
</dbReference>
<evidence type="ECO:0000313" key="3">
    <source>
        <dbReference type="EMBL" id="SNR78532.1"/>
    </source>
</evidence>
<name>A0A238Z5S0_9BACT</name>
<accession>A0A238Z5S0</accession>
<sequence>MDALYIEKVSEELNQLFKKKKITGYAKENNSFSVETGNEQITFVLKNPNGIILKKEKIQDKTYLKKFRNLFIKSVSTLNKDRVIIFNLIKISVSGKTEEFNLIIELTGKHSNVIITDSSKKILYTFKEVESTVRNIKIGEEYILPPNEKKEFKEIKFGEVTPQGIEKKLYRFIKGLSPLNCKEIAFYVKNGLSLEEAYQKFITNHKNSNIAFLYFENKKPKFLTTFKYESLKDFKYIEFKDSPSFISAWQYFTEQFHIEMQIDTLKSKLVKLIERKLKTIDEKLSKMENPDNLLQKAKILKKAGELLKYNLHKIKPGVNKLTLTDYETEDDLTITVNPAKTPQQNLNDIFKKAKKLENKAVFEKTEREKLLSQRKFLEALKEKVFSLNSIQELQEIEKLLTTQREKSKEKEKNFPYKITLPSGKQLLIGRNRVENEIISLKLSNPWDIWFHAKETPGSHVLLKLDKGESPSEADIKFAASAAAFFSKGKNSGKIKIDYTPAKYLKKPPGTPSGYVIYKNEKTVVIDSSEFEKFLKNNNLLRK</sequence>
<dbReference type="OrthoDB" id="9766163at2"/>
<dbReference type="GO" id="GO:0000049">
    <property type="term" value="F:tRNA binding"/>
    <property type="evidence" value="ECO:0007669"/>
    <property type="project" value="TreeGrafter"/>
</dbReference>
<dbReference type="InterPro" id="IPR051608">
    <property type="entry name" value="RQC_Subunit_NEMF"/>
</dbReference>
<proteinExistence type="predicted"/>
<dbReference type="GO" id="GO:0043023">
    <property type="term" value="F:ribosomal large subunit binding"/>
    <property type="evidence" value="ECO:0007669"/>
    <property type="project" value="TreeGrafter"/>
</dbReference>
<keyword evidence="4" id="KW-1185">Reference proteome</keyword>
<dbReference type="GO" id="GO:0072344">
    <property type="term" value="P:rescue of stalled ribosome"/>
    <property type="evidence" value="ECO:0007669"/>
    <property type="project" value="TreeGrafter"/>
</dbReference>
<reference evidence="4" key="1">
    <citation type="submission" date="2017-06" db="EMBL/GenBank/DDBJ databases">
        <authorList>
            <person name="Varghese N."/>
            <person name="Submissions S."/>
        </authorList>
    </citation>
    <scope>NUCLEOTIDE SEQUENCE [LARGE SCALE GENOMIC DNA]</scope>
    <source>
        <strain evidence="4">DSM 15668</strain>
    </source>
</reference>
<organism evidence="3 4">
    <name type="scientific">Desulfurobacterium atlanticum</name>
    <dbReference type="NCBI Taxonomy" id="240169"/>
    <lineage>
        <taxon>Bacteria</taxon>
        <taxon>Pseudomonadati</taxon>
        <taxon>Aquificota</taxon>
        <taxon>Aquificia</taxon>
        <taxon>Desulfurobacteriales</taxon>
        <taxon>Desulfurobacteriaceae</taxon>
        <taxon>Desulfurobacterium</taxon>
    </lineage>
</organism>
<dbReference type="Pfam" id="PF05670">
    <property type="entry name" value="NFACT-R_1"/>
    <property type="match status" value="1"/>
</dbReference>
<dbReference type="Proteomes" id="UP000198405">
    <property type="component" value="Unassembled WGS sequence"/>
</dbReference>
<protein>
    <submittedName>
        <fullName evidence="3">Predicted component of the ribosome quality control (RQC) complex, YloA/Tae2 family, contains fibronectin-binding (FbpA) and DUF814 domains</fullName>
    </submittedName>
</protein>